<sequence length="85" mass="9735">MKNTKTQPATYALRLRDNAIDRQIVEHRLRYRSELCRRAGIQRSTLHRIERGTQDAGQRFIAGVLAALPDAKFEDLFEVVPAVQS</sequence>
<evidence type="ECO:0000313" key="2">
    <source>
        <dbReference type="Proteomes" id="UP001596220"/>
    </source>
</evidence>
<gene>
    <name evidence="1" type="ORF">ACFP3R_16280</name>
</gene>
<accession>A0ABW1P5I2</accession>
<dbReference type="Proteomes" id="UP001596220">
    <property type="component" value="Unassembled WGS sequence"/>
</dbReference>
<protein>
    <submittedName>
        <fullName evidence="1">Helix-turn-helix domain-containing protein</fullName>
    </submittedName>
</protein>
<dbReference type="SUPFAM" id="SSF47413">
    <property type="entry name" value="lambda repressor-like DNA-binding domains"/>
    <property type="match status" value="1"/>
</dbReference>
<evidence type="ECO:0000313" key="1">
    <source>
        <dbReference type="EMBL" id="MFC6090838.1"/>
    </source>
</evidence>
<reference evidence="2" key="1">
    <citation type="journal article" date="2019" name="Int. J. Syst. Evol. Microbiol.">
        <title>The Global Catalogue of Microorganisms (GCM) 10K type strain sequencing project: providing services to taxonomists for standard genome sequencing and annotation.</title>
        <authorList>
            <consortium name="The Broad Institute Genomics Platform"/>
            <consortium name="The Broad Institute Genome Sequencing Center for Infectious Disease"/>
            <person name="Wu L."/>
            <person name="Ma J."/>
        </authorList>
    </citation>
    <scope>NUCLEOTIDE SEQUENCE [LARGE SCALE GENOMIC DNA]</scope>
    <source>
        <strain evidence="2">CGMCC 4.7246</strain>
    </source>
</reference>
<dbReference type="EMBL" id="JBHSQO010000014">
    <property type="protein sequence ID" value="MFC6090838.1"/>
    <property type="molecule type" value="Genomic_DNA"/>
</dbReference>
<name>A0ABW1P5I2_9PSEU</name>
<comment type="caution">
    <text evidence="1">The sequence shown here is derived from an EMBL/GenBank/DDBJ whole genome shotgun (WGS) entry which is preliminary data.</text>
</comment>
<keyword evidence="2" id="KW-1185">Reference proteome</keyword>
<proteinExistence type="predicted"/>
<dbReference type="RefSeq" id="WP_380637039.1">
    <property type="nucleotide sequence ID" value="NZ_JBHSQO010000014.1"/>
</dbReference>
<organism evidence="1 2">
    <name type="scientific">Saccharothrix lopnurensis</name>
    <dbReference type="NCBI Taxonomy" id="1670621"/>
    <lineage>
        <taxon>Bacteria</taxon>
        <taxon>Bacillati</taxon>
        <taxon>Actinomycetota</taxon>
        <taxon>Actinomycetes</taxon>
        <taxon>Pseudonocardiales</taxon>
        <taxon>Pseudonocardiaceae</taxon>
        <taxon>Saccharothrix</taxon>
    </lineage>
</organism>
<dbReference type="InterPro" id="IPR010982">
    <property type="entry name" value="Lambda_DNA-bd_dom_sf"/>
</dbReference>
<dbReference type="Gene3D" id="1.10.260.40">
    <property type="entry name" value="lambda repressor-like DNA-binding domains"/>
    <property type="match status" value="1"/>
</dbReference>